<dbReference type="EMBL" id="GBRH01267700">
    <property type="protein sequence ID" value="JAD30195.1"/>
    <property type="molecule type" value="Transcribed_RNA"/>
</dbReference>
<accession>A0A0A8Z0D5</accession>
<dbReference type="AlphaFoldDB" id="A0A0A8Z0D5"/>
<sequence>MFSIVEHTRALRMKRKSTPNLKSL</sequence>
<organism evidence="1">
    <name type="scientific">Arundo donax</name>
    <name type="common">Giant reed</name>
    <name type="synonym">Donax arundinaceus</name>
    <dbReference type="NCBI Taxonomy" id="35708"/>
    <lineage>
        <taxon>Eukaryota</taxon>
        <taxon>Viridiplantae</taxon>
        <taxon>Streptophyta</taxon>
        <taxon>Embryophyta</taxon>
        <taxon>Tracheophyta</taxon>
        <taxon>Spermatophyta</taxon>
        <taxon>Magnoliopsida</taxon>
        <taxon>Liliopsida</taxon>
        <taxon>Poales</taxon>
        <taxon>Poaceae</taxon>
        <taxon>PACMAD clade</taxon>
        <taxon>Arundinoideae</taxon>
        <taxon>Arundineae</taxon>
        <taxon>Arundo</taxon>
    </lineage>
</organism>
<reference evidence="1" key="2">
    <citation type="journal article" date="2015" name="Data Brief">
        <title>Shoot transcriptome of the giant reed, Arundo donax.</title>
        <authorList>
            <person name="Barrero R.A."/>
            <person name="Guerrero F.D."/>
            <person name="Moolhuijzen P."/>
            <person name="Goolsby J.A."/>
            <person name="Tidwell J."/>
            <person name="Bellgard S.E."/>
            <person name="Bellgard M.I."/>
        </authorList>
    </citation>
    <scope>NUCLEOTIDE SEQUENCE</scope>
    <source>
        <tissue evidence="1">Shoot tissue taken approximately 20 cm above the soil surface</tissue>
    </source>
</reference>
<name>A0A0A8Z0D5_ARUDO</name>
<reference evidence="1" key="1">
    <citation type="submission" date="2014-09" db="EMBL/GenBank/DDBJ databases">
        <authorList>
            <person name="Magalhaes I.L.F."/>
            <person name="Oliveira U."/>
            <person name="Santos F.R."/>
            <person name="Vidigal T.H.D.A."/>
            <person name="Brescovit A.D."/>
            <person name="Santos A.J."/>
        </authorList>
    </citation>
    <scope>NUCLEOTIDE SEQUENCE</scope>
    <source>
        <tissue evidence="1">Shoot tissue taken approximately 20 cm above the soil surface</tissue>
    </source>
</reference>
<protein>
    <submittedName>
        <fullName evidence="1">Uncharacterized protein</fullName>
    </submittedName>
</protein>
<proteinExistence type="predicted"/>
<evidence type="ECO:0000313" key="1">
    <source>
        <dbReference type="EMBL" id="JAD30195.1"/>
    </source>
</evidence>